<sequence length="141" mass="15491">MEASANAFRKTGLIPCNRHIFRDHEFSIHQADSQHQGAGETENEDPIPGPSSDSNIGSLQSVSPRDIRPIPQLRKQDSASAGRPRTGSAAHITSSPYRKQLQVSKEKKAALETKKAEAAKKLFGENPPKRCEETKKGIHIK</sequence>
<keyword evidence="3" id="KW-1185">Reference proteome</keyword>
<proteinExistence type="predicted"/>
<organism evidence="2 3">
    <name type="scientific">Periplaneta americana</name>
    <name type="common">American cockroach</name>
    <name type="synonym">Blatta americana</name>
    <dbReference type="NCBI Taxonomy" id="6978"/>
    <lineage>
        <taxon>Eukaryota</taxon>
        <taxon>Metazoa</taxon>
        <taxon>Ecdysozoa</taxon>
        <taxon>Arthropoda</taxon>
        <taxon>Hexapoda</taxon>
        <taxon>Insecta</taxon>
        <taxon>Pterygota</taxon>
        <taxon>Neoptera</taxon>
        <taxon>Polyneoptera</taxon>
        <taxon>Dictyoptera</taxon>
        <taxon>Blattodea</taxon>
        <taxon>Blattoidea</taxon>
        <taxon>Blattidae</taxon>
        <taxon>Blattinae</taxon>
        <taxon>Periplaneta</taxon>
    </lineage>
</organism>
<accession>A0ABQ8SE71</accession>
<evidence type="ECO:0000256" key="1">
    <source>
        <dbReference type="SAM" id="MobiDB-lite"/>
    </source>
</evidence>
<protein>
    <submittedName>
        <fullName evidence="2">Uncharacterized protein</fullName>
    </submittedName>
</protein>
<feature type="compositionally biased region" description="Polar residues" evidence="1">
    <location>
        <begin position="91"/>
        <end position="103"/>
    </location>
</feature>
<reference evidence="2 3" key="1">
    <citation type="journal article" date="2022" name="Allergy">
        <title>Genome assembly and annotation of Periplaneta americana reveal a comprehensive cockroach allergen profile.</title>
        <authorList>
            <person name="Wang L."/>
            <person name="Xiong Q."/>
            <person name="Saelim N."/>
            <person name="Wang L."/>
            <person name="Nong W."/>
            <person name="Wan A.T."/>
            <person name="Shi M."/>
            <person name="Liu X."/>
            <person name="Cao Q."/>
            <person name="Hui J.H.L."/>
            <person name="Sookrung N."/>
            <person name="Leung T.F."/>
            <person name="Tungtrongchitr A."/>
            <person name="Tsui S.K.W."/>
        </authorList>
    </citation>
    <scope>NUCLEOTIDE SEQUENCE [LARGE SCALE GENOMIC DNA]</scope>
    <source>
        <strain evidence="2">PWHHKU_190912</strain>
    </source>
</reference>
<evidence type="ECO:0000313" key="3">
    <source>
        <dbReference type="Proteomes" id="UP001148838"/>
    </source>
</evidence>
<name>A0ABQ8SE71_PERAM</name>
<evidence type="ECO:0000313" key="2">
    <source>
        <dbReference type="EMBL" id="KAJ4431991.1"/>
    </source>
</evidence>
<feature type="compositionally biased region" description="Basic and acidic residues" evidence="1">
    <location>
        <begin position="104"/>
        <end position="141"/>
    </location>
</feature>
<feature type="region of interest" description="Disordered" evidence="1">
    <location>
        <begin position="30"/>
        <end position="141"/>
    </location>
</feature>
<dbReference type="EMBL" id="JAJSOF020000029">
    <property type="protein sequence ID" value="KAJ4431991.1"/>
    <property type="molecule type" value="Genomic_DNA"/>
</dbReference>
<dbReference type="Proteomes" id="UP001148838">
    <property type="component" value="Unassembled WGS sequence"/>
</dbReference>
<feature type="compositionally biased region" description="Polar residues" evidence="1">
    <location>
        <begin position="51"/>
        <end position="63"/>
    </location>
</feature>
<comment type="caution">
    <text evidence="2">The sequence shown here is derived from an EMBL/GenBank/DDBJ whole genome shotgun (WGS) entry which is preliminary data.</text>
</comment>
<gene>
    <name evidence="2" type="ORF">ANN_20600</name>
</gene>